<dbReference type="STRING" id="1123243.SAMN02745190_00843"/>
<name>A0A1M4V0Q0_9FIRM</name>
<protein>
    <submittedName>
        <fullName evidence="1">Uncharacterized protein</fullName>
    </submittedName>
</protein>
<dbReference type="AlphaFoldDB" id="A0A1M4V0Q0"/>
<keyword evidence="2" id="KW-1185">Reference proteome</keyword>
<gene>
    <name evidence="1" type="ORF">SAMN02745190_00843</name>
</gene>
<evidence type="ECO:0000313" key="2">
    <source>
        <dbReference type="Proteomes" id="UP000184404"/>
    </source>
</evidence>
<proteinExistence type="predicted"/>
<reference evidence="1 2" key="1">
    <citation type="submission" date="2016-11" db="EMBL/GenBank/DDBJ databases">
        <authorList>
            <person name="Jaros S."/>
            <person name="Januszkiewicz K."/>
            <person name="Wedrychowicz H."/>
        </authorList>
    </citation>
    <scope>NUCLEOTIDE SEQUENCE [LARGE SCALE GENOMIC DNA]</scope>
    <source>
        <strain evidence="1 2">DSM 10502</strain>
    </source>
</reference>
<organism evidence="1 2">
    <name type="scientific">Schwartzia succinivorans DSM 10502</name>
    <dbReference type="NCBI Taxonomy" id="1123243"/>
    <lineage>
        <taxon>Bacteria</taxon>
        <taxon>Bacillati</taxon>
        <taxon>Bacillota</taxon>
        <taxon>Negativicutes</taxon>
        <taxon>Selenomonadales</taxon>
        <taxon>Selenomonadaceae</taxon>
        <taxon>Schwartzia</taxon>
    </lineage>
</organism>
<dbReference type="EMBL" id="FQUG01000003">
    <property type="protein sequence ID" value="SHE62561.1"/>
    <property type="molecule type" value="Genomic_DNA"/>
</dbReference>
<sequence>MKFTIAEWILIQAVICEELVRTSAVIDEMEAKGIPQGKTWPDGSKTEDFEYSMMKHRRNVLNNILTKLNNEEI</sequence>
<dbReference type="RefSeq" id="WP_072934934.1">
    <property type="nucleotide sequence ID" value="NZ_FQUG01000003.1"/>
</dbReference>
<evidence type="ECO:0000313" key="1">
    <source>
        <dbReference type="EMBL" id="SHE62561.1"/>
    </source>
</evidence>
<dbReference type="Proteomes" id="UP000184404">
    <property type="component" value="Unassembled WGS sequence"/>
</dbReference>
<accession>A0A1M4V0Q0</accession>